<dbReference type="PROSITE" id="PS00498">
    <property type="entry name" value="TYROSINASE_2"/>
    <property type="match status" value="1"/>
</dbReference>
<dbReference type="EMBL" id="LFMI01000519">
    <property type="protein sequence ID" value="OTA04476.1"/>
    <property type="molecule type" value="Genomic_DNA"/>
</dbReference>
<dbReference type="InterPro" id="IPR002227">
    <property type="entry name" value="Tyrosinase_Cu-bd"/>
</dbReference>
<keyword evidence="3" id="KW-0479">Metal-binding</keyword>
<feature type="domain" description="Tyrosinase copper-binding" evidence="8">
    <location>
        <begin position="1050"/>
        <end position="1061"/>
    </location>
</feature>
<keyword evidence="10" id="KW-1185">Reference proteome</keyword>
<dbReference type="GO" id="GO:0046872">
    <property type="term" value="F:metal ion binding"/>
    <property type="evidence" value="ECO:0007669"/>
    <property type="project" value="UniProtKB-KW"/>
</dbReference>
<evidence type="ECO:0000313" key="9">
    <source>
        <dbReference type="EMBL" id="OTA04476.1"/>
    </source>
</evidence>
<dbReference type="EC" id="1.14.18.1" evidence="2"/>
<comment type="catalytic activity">
    <reaction evidence="6">
        <text>2 L-dopa + O2 = 2 L-dopaquinone + 2 H2O</text>
        <dbReference type="Rhea" id="RHEA:34287"/>
        <dbReference type="ChEBI" id="CHEBI:15377"/>
        <dbReference type="ChEBI" id="CHEBI:15379"/>
        <dbReference type="ChEBI" id="CHEBI:57504"/>
        <dbReference type="ChEBI" id="CHEBI:57924"/>
        <dbReference type="EC" id="1.14.18.1"/>
    </reaction>
</comment>
<dbReference type="InterPro" id="IPR008922">
    <property type="entry name" value="Di-copper_centre_dom_sf"/>
</dbReference>
<comment type="similarity">
    <text evidence="1">Belongs to the tyrosinase family.</text>
</comment>
<proteinExistence type="inferred from homology"/>
<dbReference type="Proteomes" id="UP000219286">
    <property type="component" value="Unassembled WGS sequence"/>
</dbReference>
<dbReference type="InterPro" id="IPR050316">
    <property type="entry name" value="Tyrosinase/Hemocyanin"/>
</dbReference>
<evidence type="ECO:0000256" key="7">
    <source>
        <dbReference type="ARBA" id="ARBA00048881"/>
    </source>
</evidence>
<evidence type="ECO:0000256" key="3">
    <source>
        <dbReference type="ARBA" id="ARBA00022723"/>
    </source>
</evidence>
<evidence type="ECO:0000256" key="5">
    <source>
        <dbReference type="ARBA" id="ARBA00023101"/>
    </source>
</evidence>
<evidence type="ECO:0000256" key="4">
    <source>
        <dbReference type="ARBA" id="ARBA00023008"/>
    </source>
</evidence>
<dbReference type="GO" id="GO:0004503">
    <property type="term" value="F:tyrosinase activity"/>
    <property type="evidence" value="ECO:0007669"/>
    <property type="project" value="UniProtKB-EC"/>
</dbReference>
<dbReference type="GO" id="GO:0042438">
    <property type="term" value="P:melanin biosynthetic process"/>
    <property type="evidence" value="ECO:0007669"/>
    <property type="project" value="UniProtKB-KW"/>
</dbReference>
<keyword evidence="5" id="KW-0470">Melanin biosynthesis</keyword>
<dbReference type="SUPFAM" id="SSF48056">
    <property type="entry name" value="Di-copper centre-containing domain"/>
    <property type="match status" value="1"/>
</dbReference>
<dbReference type="PANTHER" id="PTHR11474">
    <property type="entry name" value="TYROSINASE FAMILY MEMBER"/>
    <property type="match status" value="1"/>
</dbReference>
<dbReference type="Gene3D" id="1.10.1280.10">
    <property type="entry name" value="Di-copper center containing domain from catechol oxidase"/>
    <property type="match status" value="1"/>
</dbReference>
<dbReference type="OrthoDB" id="6132182at2759"/>
<evidence type="ECO:0000256" key="2">
    <source>
        <dbReference type="ARBA" id="ARBA00011906"/>
    </source>
</evidence>
<name>A0A2H2ZQW8_TRIPA</name>
<evidence type="ECO:0000256" key="6">
    <source>
        <dbReference type="ARBA" id="ARBA00048233"/>
    </source>
</evidence>
<dbReference type="PANTHER" id="PTHR11474:SF76">
    <property type="entry name" value="SHKT DOMAIN-CONTAINING PROTEIN"/>
    <property type="match status" value="1"/>
</dbReference>
<dbReference type="Pfam" id="PF00264">
    <property type="entry name" value="Tyrosinase"/>
    <property type="match status" value="1"/>
</dbReference>
<evidence type="ECO:0000256" key="1">
    <source>
        <dbReference type="ARBA" id="ARBA00009928"/>
    </source>
</evidence>
<gene>
    <name evidence="9" type="ORF">A9Z42_0050750</name>
</gene>
<keyword evidence="4" id="KW-0186">Copper</keyword>
<comment type="caution">
    <text evidence="9">The sequence shown here is derived from an EMBL/GenBank/DDBJ whole genome shotgun (WGS) entry which is preliminary data.</text>
</comment>
<organism evidence="9 10">
    <name type="scientific">Trichoderma parareesei</name>
    <name type="common">Filamentous fungus</name>
    <dbReference type="NCBI Taxonomy" id="858221"/>
    <lineage>
        <taxon>Eukaryota</taxon>
        <taxon>Fungi</taxon>
        <taxon>Dikarya</taxon>
        <taxon>Ascomycota</taxon>
        <taxon>Pezizomycotina</taxon>
        <taxon>Sordariomycetes</taxon>
        <taxon>Hypocreomycetidae</taxon>
        <taxon>Hypocreales</taxon>
        <taxon>Hypocreaceae</taxon>
        <taxon>Trichoderma</taxon>
    </lineage>
</organism>
<sequence>MAPKFYWREFTRDGHSDKDHLADQAFLDAHFKDYFGNWLQQGDNASCQSFDSLVMHFWNGSTGDQPLYSIKTFMVADGSFFDLSKNPDATWFNPHLRLVTLITLVDKDAFSSSTNEWTLCIVGGRDPLQTSRAKSFLQVASWDGLTYRFYQSDFPNNDRNNQSWTYFGESMDAFGSAEYLGPFNGHVNGAPIMKELHTPWLHWFGGAPVNFEACIPNDIKELYKKLPYITEDGQSVFSAVDQNPEELETAIKNGIVNWFLIRRKNDFFDSASKLLKNPNNIPRWVSHLFLTTTINMVGASLKPNLKPPPSMVSDALVLNVPKPKGTWVIPDNHFYDQELLSLTNFSTLLPPQRLGVSFSDEVYHQAADDLGLCLLQEIDPTEYTPDLQLPWQSLGGDKRTATGVSYEDVSFKKVLVGEGETPFNMLQASFEDAHGVQRMQTLKKIVTKTDPKMIEPASFIGLFSSRTFNAIIMVDFWNPIYSWKRGRLMQYVPQNTTFDGNAYDLDARFVDNVKNSPWAKIDGTPEQQFLQLLDCTLQDHQKSITAYFDAVKARMNTEPRKALYDYLSLAESRRRIYRPLPLDEFGYTMPYATKMPFTTPFLEMTAKGKVVPMPERGQTFLKEWTDALGGVDPKVLPKSDADSPPAPLNLHALPKPARLALRCQNAAIARQVSTKTTGSSGCPYLAAREAANGSADSTSVDEPYTPTWEDDILPLITSPKWVKGDPAKKGAGWIKAMKYWGANHWSLDSYDDVKQRVVSIYRHLRSESMPVTDDPQDYWPETALEVLRNWANGGFPKARSDVPVPKMIIPKPVEPRKTYKVREDIMSLSKARLAEYQAKLDDVLKVGVLGSRWQELGLLHAEWCLHYQEATFLWHRAFLRYVEQLIDFPIPYWNGYSVASADPDSPHAGIPPCFFEETYVHPKDASIRPNPLKYALSLDGKSADGTSQYVTRDKILAEGPSSAKWTNKICMMKLYHEQIKTALQQSTFTSSETEEHFGIPWANIPTFSENQPDSLYPHRFDFDGLFEQVHDNFHGWTGPDMADNTYTAFDPIFLSYHANMDRLAGMFIESHPENHFTANFPLQPFIDNGTNLSYDDPRRWIYTTIGDMAKDTRALGYMYGMPVSPDVYRPPSIVERRVRNLRPSGGRAISIPKGVDISGGCDNTTSTTNGVKASSAEAVVKVPFVVFNNVGCTASSYRIDVFAPNAQSLTPDVSENPDFIGQVTRLGMGPGRAGVGLRNSGRCRKPAASRVLNAERFADQLAAEERVQIVVTDLQDGKQLTGEEYGKLPGFEPKIMWLPRA</sequence>
<accession>A0A2H2ZQW8</accession>
<protein>
    <recommendedName>
        <fullName evidence="2">tyrosinase</fullName>
        <ecNumber evidence="2">1.14.18.1</ecNumber>
    </recommendedName>
</protein>
<comment type="catalytic activity">
    <reaction evidence="7">
        <text>L-tyrosine + O2 = L-dopaquinone + H2O</text>
        <dbReference type="Rhea" id="RHEA:18117"/>
        <dbReference type="ChEBI" id="CHEBI:15377"/>
        <dbReference type="ChEBI" id="CHEBI:15379"/>
        <dbReference type="ChEBI" id="CHEBI:57924"/>
        <dbReference type="ChEBI" id="CHEBI:58315"/>
        <dbReference type="EC" id="1.14.18.1"/>
    </reaction>
</comment>
<evidence type="ECO:0000259" key="8">
    <source>
        <dbReference type="PROSITE" id="PS00498"/>
    </source>
</evidence>
<evidence type="ECO:0000313" key="10">
    <source>
        <dbReference type="Proteomes" id="UP000219286"/>
    </source>
</evidence>
<reference evidence="9 10" key="1">
    <citation type="journal article" date="2015" name="Genome Announc.">
        <title>Genome sequence and annotation of Trichoderma parareesei, the ancestor of the cellulase producer Trichoderma reesei.</title>
        <authorList>
            <person name="Yang D."/>
            <person name="Pomraning K."/>
            <person name="Kopchinskiy A."/>
            <person name="Karimi Aghcheh R."/>
            <person name="Atanasova L."/>
            <person name="Chenthamara K."/>
            <person name="Baker S.E."/>
            <person name="Zhang R."/>
            <person name="Shen Q."/>
            <person name="Freitag M."/>
            <person name="Kubicek C.P."/>
            <person name="Druzhinina I.S."/>
        </authorList>
    </citation>
    <scope>NUCLEOTIDE SEQUENCE [LARGE SCALE GENOMIC DNA]</scope>
    <source>
        <strain evidence="9 10">CBS 125925</strain>
    </source>
</reference>